<name>A0A5N5TBG5_9CRUS</name>
<organism evidence="2 3">
    <name type="scientific">Armadillidium nasatum</name>
    <dbReference type="NCBI Taxonomy" id="96803"/>
    <lineage>
        <taxon>Eukaryota</taxon>
        <taxon>Metazoa</taxon>
        <taxon>Ecdysozoa</taxon>
        <taxon>Arthropoda</taxon>
        <taxon>Crustacea</taxon>
        <taxon>Multicrustacea</taxon>
        <taxon>Malacostraca</taxon>
        <taxon>Eumalacostraca</taxon>
        <taxon>Peracarida</taxon>
        <taxon>Isopoda</taxon>
        <taxon>Oniscidea</taxon>
        <taxon>Crinocheta</taxon>
        <taxon>Armadillidiidae</taxon>
        <taxon>Armadillidium</taxon>
    </lineage>
</organism>
<dbReference type="OrthoDB" id="10656080at2759"/>
<feature type="region of interest" description="Disordered" evidence="1">
    <location>
        <begin position="101"/>
        <end position="192"/>
    </location>
</feature>
<protein>
    <submittedName>
        <fullName evidence="2">Uncharacterized protein</fullName>
    </submittedName>
</protein>
<feature type="compositionally biased region" description="Basic and acidic residues" evidence="1">
    <location>
        <begin position="161"/>
        <end position="171"/>
    </location>
</feature>
<proteinExistence type="predicted"/>
<dbReference type="EMBL" id="SEYY01004825">
    <property type="protein sequence ID" value="KAB7503597.1"/>
    <property type="molecule type" value="Genomic_DNA"/>
</dbReference>
<comment type="caution">
    <text evidence="2">The sequence shown here is derived from an EMBL/GenBank/DDBJ whole genome shotgun (WGS) entry which is preliminary data.</text>
</comment>
<keyword evidence="3" id="KW-1185">Reference proteome</keyword>
<dbReference type="AlphaFoldDB" id="A0A5N5TBG5"/>
<dbReference type="Proteomes" id="UP000326759">
    <property type="component" value="Unassembled WGS sequence"/>
</dbReference>
<evidence type="ECO:0000313" key="3">
    <source>
        <dbReference type="Proteomes" id="UP000326759"/>
    </source>
</evidence>
<feature type="non-terminal residue" evidence="2">
    <location>
        <position position="1"/>
    </location>
</feature>
<evidence type="ECO:0000313" key="2">
    <source>
        <dbReference type="EMBL" id="KAB7503597.1"/>
    </source>
</evidence>
<accession>A0A5N5TBG5</accession>
<evidence type="ECO:0000256" key="1">
    <source>
        <dbReference type="SAM" id="MobiDB-lite"/>
    </source>
</evidence>
<reference evidence="2 3" key="1">
    <citation type="journal article" date="2019" name="PLoS Biol.">
        <title>Sex chromosomes control vertical transmission of feminizing Wolbachia symbionts in an isopod.</title>
        <authorList>
            <person name="Becking T."/>
            <person name="Chebbi M.A."/>
            <person name="Giraud I."/>
            <person name="Moumen B."/>
            <person name="Laverre T."/>
            <person name="Caubet Y."/>
            <person name="Peccoud J."/>
            <person name="Gilbert C."/>
            <person name="Cordaux R."/>
        </authorList>
    </citation>
    <scope>NUCLEOTIDE SEQUENCE [LARGE SCALE GENOMIC DNA]</scope>
    <source>
        <strain evidence="2">ANa2</strain>
        <tissue evidence="2">Whole body excluding digestive tract and cuticle</tissue>
    </source>
</reference>
<gene>
    <name evidence="2" type="ORF">Anas_07986</name>
</gene>
<sequence length="192" mass="21679">VDGLSPEEAANIIKTFWAKYKRQKTKNEFVANVGPLESAKKTKDLILFSQNVHLANQEVHRFLRTEKAGINVENIAAPPTHYVRPEGFDRIPNLIYEQRKKGNQQKPLCRPKFQANRPNSSASGYYDLFQNHCRDNESKANGKRKASKENKGKKIPNLRGTKPDEDPHKNVESPNVGAASDAPFAEDVREIS</sequence>